<evidence type="ECO:0000256" key="2">
    <source>
        <dbReference type="ARBA" id="ARBA00023016"/>
    </source>
</evidence>
<dbReference type="PANTHER" id="PTHR44145">
    <property type="entry name" value="DNAJ HOMOLOG SUBFAMILY A MEMBER 3, MITOCHONDRIAL"/>
    <property type="match status" value="1"/>
</dbReference>
<keyword evidence="3" id="KW-0143">Chaperone</keyword>
<dbReference type="PRINTS" id="PR00625">
    <property type="entry name" value="JDOMAIN"/>
</dbReference>
<organism evidence="6">
    <name type="scientific">Candidatus Enterococcus clewellii</name>
    <dbReference type="NCBI Taxonomy" id="1834193"/>
    <lineage>
        <taxon>Bacteria</taxon>
        <taxon>Bacillati</taxon>
        <taxon>Bacillota</taxon>
        <taxon>Bacilli</taxon>
        <taxon>Lactobacillales</taxon>
        <taxon>Enterococcaceae</taxon>
        <taxon>Enterococcus</taxon>
    </lineage>
</organism>
<evidence type="ECO:0000256" key="4">
    <source>
        <dbReference type="SAM" id="MobiDB-lite"/>
    </source>
</evidence>
<dbReference type="PANTHER" id="PTHR44145:SF3">
    <property type="entry name" value="DNAJ HOMOLOG SUBFAMILY A MEMBER 3, MITOCHONDRIAL"/>
    <property type="match status" value="1"/>
</dbReference>
<proteinExistence type="predicted"/>
<dbReference type="OrthoDB" id="9779889at2"/>
<feature type="compositionally biased region" description="Basic and acidic residues" evidence="4">
    <location>
        <begin position="78"/>
        <end position="97"/>
    </location>
</feature>
<dbReference type="AlphaFoldDB" id="A0A242KD12"/>
<dbReference type="SUPFAM" id="SSF46565">
    <property type="entry name" value="Chaperone J-domain"/>
    <property type="match status" value="1"/>
</dbReference>
<dbReference type="InterPro" id="IPR051938">
    <property type="entry name" value="Apopto_cytoskel_mod"/>
</dbReference>
<feature type="compositionally biased region" description="Polar residues" evidence="4">
    <location>
        <begin position="68"/>
        <end position="77"/>
    </location>
</feature>
<dbReference type="RefSeq" id="WP_086347953.1">
    <property type="nucleotide sequence ID" value="NZ_CP147247.1"/>
</dbReference>
<dbReference type="EMBL" id="CP147247">
    <property type="protein sequence ID" value="WYJ89107.1"/>
    <property type="molecule type" value="Genomic_DNA"/>
</dbReference>
<dbReference type="Pfam" id="PF00226">
    <property type="entry name" value="DnaJ"/>
    <property type="match status" value="1"/>
</dbReference>
<keyword evidence="2" id="KW-0346">Stress response</keyword>
<dbReference type="CDD" id="cd06257">
    <property type="entry name" value="DnaJ"/>
    <property type="match status" value="1"/>
</dbReference>
<sequence>MDYYQLLNVSPQADSKEIKQAYRQLAKKLHPDRNPGDKEAEAKFLQVSEAYQVLSDVEKRKLYDQQRMRQSNTQSAEHWTEQQTKTEDNSFSQEERERFYRATSDFEQFFGFRENGQKIKKATSKETLNAAAMFENYFTGKKRGK</sequence>
<reference evidence="7" key="3">
    <citation type="submission" date="2024-03" db="EMBL/GenBank/DDBJ databases">
        <title>The Genome Sequence of Enterococcus sp. DIV0242b.</title>
        <authorList>
            <consortium name="The Broad Institute Genomics Platform"/>
            <consortium name="The Broad Institute Microbial Omics Core"/>
            <consortium name="The Broad Institute Genomic Center for Infectious Diseases"/>
            <person name="Earl A."/>
            <person name="Manson A."/>
            <person name="Gilmore M."/>
            <person name="Schwartman J."/>
            <person name="Shea T."/>
            <person name="Abouelleil A."/>
            <person name="Cao P."/>
            <person name="Chapman S."/>
            <person name="Cusick C."/>
            <person name="Young S."/>
            <person name="Neafsey D."/>
            <person name="Nusbaum C."/>
            <person name="Birren B."/>
        </authorList>
    </citation>
    <scope>NUCLEOTIDE SEQUENCE</scope>
    <source>
        <strain evidence="7">9E7_DIV0242</strain>
    </source>
</reference>
<dbReference type="InterPro" id="IPR036869">
    <property type="entry name" value="J_dom_sf"/>
</dbReference>
<evidence type="ECO:0000313" key="6">
    <source>
        <dbReference type="EMBL" id="OTP19042.1"/>
    </source>
</evidence>
<feature type="domain" description="J" evidence="5">
    <location>
        <begin position="2"/>
        <end position="67"/>
    </location>
</feature>
<dbReference type="SMART" id="SM00271">
    <property type="entry name" value="DnaJ"/>
    <property type="match status" value="1"/>
</dbReference>
<dbReference type="GO" id="GO:0006260">
    <property type="term" value="P:DNA replication"/>
    <property type="evidence" value="ECO:0007669"/>
    <property type="project" value="UniProtKB-KW"/>
</dbReference>
<evidence type="ECO:0000313" key="7">
    <source>
        <dbReference type="EMBL" id="WYJ89107.1"/>
    </source>
</evidence>
<feature type="region of interest" description="Disordered" evidence="4">
    <location>
        <begin position="65"/>
        <end position="97"/>
    </location>
</feature>
<evidence type="ECO:0000259" key="5">
    <source>
        <dbReference type="PROSITE" id="PS50076"/>
    </source>
</evidence>
<dbReference type="Proteomes" id="UP000195141">
    <property type="component" value="Chromosome"/>
</dbReference>
<name>A0A242KD12_9ENTE</name>
<reference evidence="6" key="1">
    <citation type="submission" date="2017-05" db="EMBL/GenBank/DDBJ databases">
        <title>The Genome Sequence of Enterococcus sp. 9E7_DIV0242.</title>
        <authorList>
            <consortium name="The Broad Institute Genomics Platform"/>
            <consortium name="The Broad Institute Genomic Center for Infectious Diseases"/>
            <person name="Earl A."/>
            <person name="Manson A."/>
            <person name="Schwartman J."/>
            <person name="Gilmore M."/>
            <person name="Abouelleil A."/>
            <person name="Cao P."/>
            <person name="Chapman S."/>
            <person name="Cusick C."/>
            <person name="Shea T."/>
            <person name="Young S."/>
            <person name="Neafsey D."/>
            <person name="Nusbaum C."/>
            <person name="Birren B."/>
        </authorList>
    </citation>
    <scope>NUCLEOTIDE SEQUENCE [LARGE SCALE GENOMIC DNA]</scope>
    <source>
        <strain evidence="6">9E7_DIV0242</strain>
    </source>
</reference>
<evidence type="ECO:0000256" key="3">
    <source>
        <dbReference type="ARBA" id="ARBA00023186"/>
    </source>
</evidence>
<dbReference type="InterPro" id="IPR001623">
    <property type="entry name" value="DnaJ_domain"/>
</dbReference>
<accession>A0A242KD12</accession>
<reference evidence="7" key="2">
    <citation type="submission" date="2017-05" db="EMBL/GenBank/DDBJ databases">
        <authorList>
            <consortium name="The Broad Institute Genomics Platform"/>
            <consortium name="The Broad Institute Genomic Center for Infectious Diseases"/>
            <person name="Earl A."/>
            <person name="Manson A."/>
            <person name="Schwartman J."/>
            <person name="Gilmore M."/>
            <person name="Abouelleil A."/>
            <person name="Cao P."/>
            <person name="Chapman S."/>
            <person name="Cusick C."/>
            <person name="Shea T."/>
            <person name="Young S."/>
            <person name="Neafsey D."/>
            <person name="Nusbaum C."/>
            <person name="Birren B."/>
        </authorList>
    </citation>
    <scope>NUCLEOTIDE SEQUENCE</scope>
    <source>
        <strain evidence="7">9E7_DIV0242</strain>
    </source>
</reference>
<gene>
    <name evidence="7" type="ORF">A5888_000826</name>
    <name evidence="6" type="ORF">A5888_000856</name>
</gene>
<dbReference type="PROSITE" id="PS50076">
    <property type="entry name" value="DNAJ_2"/>
    <property type="match status" value="1"/>
</dbReference>
<keyword evidence="8" id="KW-1185">Reference proteome</keyword>
<evidence type="ECO:0000256" key="1">
    <source>
        <dbReference type="ARBA" id="ARBA00022705"/>
    </source>
</evidence>
<dbReference type="Gene3D" id="1.10.287.110">
    <property type="entry name" value="DnaJ domain"/>
    <property type="match status" value="1"/>
</dbReference>
<protein>
    <recommendedName>
        <fullName evidence="5">J domain-containing protein</fullName>
    </recommendedName>
</protein>
<dbReference type="EMBL" id="NGMM01000001">
    <property type="protein sequence ID" value="OTP19042.1"/>
    <property type="molecule type" value="Genomic_DNA"/>
</dbReference>
<keyword evidence="1" id="KW-0235">DNA replication</keyword>
<evidence type="ECO:0000313" key="8">
    <source>
        <dbReference type="Proteomes" id="UP000195141"/>
    </source>
</evidence>